<dbReference type="Gene3D" id="3.30.1360.120">
    <property type="entry name" value="Probable tRNA modification gtpase trme, domain 1"/>
    <property type="match status" value="1"/>
</dbReference>
<evidence type="ECO:0000313" key="1">
    <source>
        <dbReference type="EMBL" id="PYC48762.1"/>
    </source>
</evidence>
<dbReference type="EMBL" id="QFVT01000002">
    <property type="protein sequence ID" value="PYC48762.1"/>
    <property type="molecule type" value="Genomic_DNA"/>
</dbReference>
<organism evidence="1 2">
    <name type="scientific">Litorivita pollutaquae</name>
    <dbReference type="NCBI Taxonomy" id="2200892"/>
    <lineage>
        <taxon>Bacteria</taxon>
        <taxon>Pseudomonadati</taxon>
        <taxon>Pseudomonadota</taxon>
        <taxon>Alphaproteobacteria</taxon>
        <taxon>Rhodobacterales</taxon>
        <taxon>Paracoccaceae</taxon>
        <taxon>Litorivita</taxon>
    </lineage>
</organism>
<name>A0A2V4N4C2_9RHOB</name>
<comment type="caution">
    <text evidence="1">The sequence shown here is derived from an EMBL/GenBank/DDBJ whole genome shotgun (WGS) entry which is preliminary data.</text>
</comment>
<evidence type="ECO:0000313" key="2">
    <source>
        <dbReference type="Proteomes" id="UP000248012"/>
    </source>
</evidence>
<dbReference type="Pfam" id="PF04268">
    <property type="entry name" value="SoxG"/>
    <property type="match status" value="1"/>
</dbReference>
<keyword evidence="2" id="KW-1185">Reference proteome</keyword>
<gene>
    <name evidence="1" type="ORF">DI396_01255</name>
</gene>
<dbReference type="SUPFAM" id="SSF103025">
    <property type="entry name" value="Folate-binding domain"/>
    <property type="match status" value="1"/>
</dbReference>
<dbReference type="Gene3D" id="3.30.70.1520">
    <property type="entry name" value="Heterotetrameric sarcosine oxidase"/>
    <property type="match status" value="1"/>
</dbReference>
<dbReference type="AlphaFoldDB" id="A0A2V4N4C2"/>
<proteinExistence type="predicted"/>
<protein>
    <submittedName>
        <fullName evidence="1">Sarcosine oxidase subunit gamma</fullName>
    </submittedName>
</protein>
<sequence>MSEVWQNQSALPGASATGFARVDEIGLRGAIVLRGDLSSSAVKNVATGIGGVDMPGTLGINLVEERAVAWMSPDELLLMMPYAEVDVALGQIHKTLEGQHYLAQNVSDTRAGFLVSGARAREVLAKLTPADVSPDAFPKGVVRRSKLGQVPAAFWLNDEGDIEVICFRSVAQYVFDLLANAAKAGSEVGYFSIPD</sequence>
<accession>A0A2V4N4C2</accession>
<reference evidence="1 2" key="1">
    <citation type="submission" date="2018-05" db="EMBL/GenBank/DDBJ databases">
        <title>Oceanovita maritima gen. nov., sp. nov., a marine bacterium in the family Rhodobacteraceae isolated from surface seawater of Lundu port Xiamen, China.</title>
        <authorList>
            <person name="Hetharua B.H."/>
            <person name="Min D."/>
            <person name="Liao H."/>
            <person name="Tian Y."/>
        </authorList>
    </citation>
    <scope>NUCLEOTIDE SEQUENCE [LARGE SCALE GENOMIC DNA]</scope>
    <source>
        <strain evidence="1 2">FSX-11</strain>
    </source>
</reference>
<dbReference type="InterPro" id="IPR007375">
    <property type="entry name" value="SoxG"/>
</dbReference>
<dbReference type="RefSeq" id="WP_110794343.1">
    <property type="nucleotide sequence ID" value="NZ_KZ826481.1"/>
</dbReference>
<dbReference type="Proteomes" id="UP000248012">
    <property type="component" value="Unassembled WGS sequence"/>
</dbReference>
<dbReference type="OrthoDB" id="9814782at2"/>
<dbReference type="InterPro" id="IPR027266">
    <property type="entry name" value="TrmE/GcvT-like"/>
</dbReference>